<sequence>MRRYLHYTYVSKVKDTLHQEAEEEVRDFGSPSEFLSYCEAMEHLRQDERDPLIEFYTEETTQATYELRAARLRAMNWDDVATEVTS</sequence>
<organism evidence="1 2">
    <name type="scientific">Deinococcus hopiensis KR-140</name>
    <dbReference type="NCBI Taxonomy" id="695939"/>
    <lineage>
        <taxon>Bacteria</taxon>
        <taxon>Thermotogati</taxon>
        <taxon>Deinococcota</taxon>
        <taxon>Deinococci</taxon>
        <taxon>Deinococcales</taxon>
        <taxon>Deinococcaceae</taxon>
        <taxon>Deinococcus</taxon>
    </lineage>
</organism>
<gene>
    <name evidence="1" type="ORF">SAMN00790413_03590</name>
</gene>
<protein>
    <submittedName>
        <fullName evidence="1">Uncharacterized protein</fullName>
    </submittedName>
</protein>
<proteinExistence type="predicted"/>
<dbReference type="RefSeq" id="WP_084047507.1">
    <property type="nucleotide sequence ID" value="NZ_FWWU01000008.1"/>
</dbReference>
<evidence type="ECO:0000313" key="1">
    <source>
        <dbReference type="EMBL" id="SMB85892.1"/>
    </source>
</evidence>
<dbReference type="EMBL" id="FWWU01000008">
    <property type="protein sequence ID" value="SMB85892.1"/>
    <property type="molecule type" value="Genomic_DNA"/>
</dbReference>
<evidence type="ECO:0000313" key="2">
    <source>
        <dbReference type="Proteomes" id="UP000192582"/>
    </source>
</evidence>
<name>A0A1W1UXS3_9DEIO</name>
<dbReference type="AlphaFoldDB" id="A0A1W1UXS3"/>
<reference evidence="1 2" key="1">
    <citation type="submission" date="2017-04" db="EMBL/GenBank/DDBJ databases">
        <authorList>
            <person name="Afonso C.L."/>
            <person name="Miller P.J."/>
            <person name="Scott M.A."/>
            <person name="Spackman E."/>
            <person name="Goraichik I."/>
            <person name="Dimitrov K.M."/>
            <person name="Suarez D.L."/>
            <person name="Swayne D.E."/>
        </authorList>
    </citation>
    <scope>NUCLEOTIDE SEQUENCE [LARGE SCALE GENOMIC DNA]</scope>
    <source>
        <strain evidence="1 2">KR-140</strain>
    </source>
</reference>
<keyword evidence="2" id="KW-1185">Reference proteome</keyword>
<accession>A0A1W1UXS3</accession>
<dbReference type="Proteomes" id="UP000192582">
    <property type="component" value="Unassembled WGS sequence"/>
</dbReference>